<evidence type="ECO:0000256" key="3">
    <source>
        <dbReference type="ARBA" id="ARBA00023315"/>
    </source>
</evidence>
<protein>
    <recommendedName>
        <fullName evidence="6">Stemmadenine O-acetyltransferase-like</fullName>
    </recommendedName>
</protein>
<dbReference type="Proteomes" id="UP000233551">
    <property type="component" value="Unassembled WGS sequence"/>
</dbReference>
<accession>A0A2I0HKU4</accession>
<evidence type="ECO:0008006" key="6">
    <source>
        <dbReference type="Google" id="ProtNLM"/>
    </source>
</evidence>
<evidence type="ECO:0000313" key="4">
    <source>
        <dbReference type="EMBL" id="PKI32352.1"/>
    </source>
</evidence>
<reference evidence="4 5" key="1">
    <citation type="submission" date="2017-11" db="EMBL/GenBank/DDBJ databases">
        <title>De-novo sequencing of pomegranate (Punica granatum L.) genome.</title>
        <authorList>
            <person name="Akparov Z."/>
            <person name="Amiraslanov A."/>
            <person name="Hajiyeva S."/>
            <person name="Abbasov M."/>
            <person name="Kaur K."/>
            <person name="Hamwieh A."/>
            <person name="Solovyev V."/>
            <person name="Salamov A."/>
            <person name="Braich B."/>
            <person name="Kosarev P."/>
            <person name="Mahmoud A."/>
            <person name="Hajiyev E."/>
            <person name="Babayeva S."/>
            <person name="Izzatullayeva V."/>
            <person name="Mammadov A."/>
            <person name="Mammadov A."/>
            <person name="Sharifova S."/>
            <person name="Ojaghi J."/>
            <person name="Eynullazada K."/>
            <person name="Bayramov B."/>
            <person name="Abdulazimova A."/>
            <person name="Shahmuradov I."/>
        </authorList>
    </citation>
    <scope>NUCLEOTIDE SEQUENCE [LARGE SCALE GENOMIC DNA]</scope>
    <source>
        <strain evidence="5">cv. AG2017</strain>
        <tissue evidence="4">Leaf</tissue>
    </source>
</reference>
<evidence type="ECO:0000313" key="5">
    <source>
        <dbReference type="Proteomes" id="UP000233551"/>
    </source>
</evidence>
<organism evidence="4 5">
    <name type="scientific">Punica granatum</name>
    <name type="common">Pomegranate</name>
    <dbReference type="NCBI Taxonomy" id="22663"/>
    <lineage>
        <taxon>Eukaryota</taxon>
        <taxon>Viridiplantae</taxon>
        <taxon>Streptophyta</taxon>
        <taxon>Embryophyta</taxon>
        <taxon>Tracheophyta</taxon>
        <taxon>Spermatophyta</taxon>
        <taxon>Magnoliopsida</taxon>
        <taxon>eudicotyledons</taxon>
        <taxon>Gunneridae</taxon>
        <taxon>Pentapetalae</taxon>
        <taxon>rosids</taxon>
        <taxon>malvids</taxon>
        <taxon>Myrtales</taxon>
        <taxon>Lythraceae</taxon>
        <taxon>Punica</taxon>
    </lineage>
</organism>
<proteinExistence type="inferred from homology"/>
<dbReference type="PANTHER" id="PTHR31623">
    <property type="entry name" value="F21J9.9"/>
    <property type="match status" value="1"/>
</dbReference>
<comment type="caution">
    <text evidence="4">The sequence shown here is derived from an EMBL/GenBank/DDBJ whole genome shotgun (WGS) entry which is preliminary data.</text>
</comment>
<keyword evidence="2" id="KW-0808">Transferase</keyword>
<sequence length="250" mass="27990">MEVNITSEELIKPSLPTPQQLRTYKFSLLNQNTPAAYAQVILFYFSNSEPDLLPRIDVPSKLELLKKSLGQTLARFYPLAGKKQDDFSIECDDKGSHFIEKTTHFDHTGNMVPLLVGELRRALAKIDSDFVLGLRHDKNLMRISLEKISKAGSSKNGVDIFSCSSWCKFGLYDADFGWGRPIWAGGDGLCWSSTMFLNANGTILVDTRFGDGIEAWVTLDEQRMTLLEEDPEFRSFASGTPSPLIISDKP</sequence>
<keyword evidence="3" id="KW-0012">Acyltransferase</keyword>
<name>A0A2I0HKU4_PUNGR</name>
<dbReference type="AlphaFoldDB" id="A0A2I0HKU4"/>
<gene>
    <name evidence="4" type="ORF">CRG98_047262</name>
</gene>
<dbReference type="Gene3D" id="3.30.559.10">
    <property type="entry name" value="Chloramphenicol acetyltransferase-like domain"/>
    <property type="match status" value="1"/>
</dbReference>
<dbReference type="PANTHER" id="PTHR31623:SF110">
    <property type="entry name" value="VINORINE SYNTHASE-LIKE"/>
    <property type="match status" value="1"/>
</dbReference>
<dbReference type="STRING" id="22663.A0A2I0HKU4"/>
<evidence type="ECO:0000256" key="2">
    <source>
        <dbReference type="ARBA" id="ARBA00022679"/>
    </source>
</evidence>
<dbReference type="InterPro" id="IPR023213">
    <property type="entry name" value="CAT-like_dom_sf"/>
</dbReference>
<keyword evidence="5" id="KW-1185">Reference proteome</keyword>
<evidence type="ECO:0000256" key="1">
    <source>
        <dbReference type="ARBA" id="ARBA00009861"/>
    </source>
</evidence>
<dbReference type="Pfam" id="PF02458">
    <property type="entry name" value="Transferase"/>
    <property type="match status" value="2"/>
</dbReference>
<dbReference type="EMBL" id="PGOL01007797">
    <property type="protein sequence ID" value="PKI32352.1"/>
    <property type="molecule type" value="Genomic_DNA"/>
</dbReference>
<comment type="similarity">
    <text evidence="1">Belongs to the plant acyltransferase family.</text>
</comment>
<dbReference type="GO" id="GO:0016746">
    <property type="term" value="F:acyltransferase activity"/>
    <property type="evidence" value="ECO:0007669"/>
    <property type="project" value="UniProtKB-KW"/>
</dbReference>